<dbReference type="Proteomes" id="UP001147733">
    <property type="component" value="Unassembled WGS sequence"/>
</dbReference>
<name>A0A9W9THG7_PENCI</name>
<gene>
    <name evidence="2" type="ORF">N7469_009131</name>
</gene>
<feature type="domain" description="Aminoglycoside phosphotransferase" evidence="1">
    <location>
        <begin position="82"/>
        <end position="275"/>
    </location>
</feature>
<dbReference type="PANTHER" id="PTHR21310:SF15">
    <property type="entry name" value="AMINOGLYCOSIDE PHOSPHOTRANSFERASE DOMAIN-CONTAINING PROTEIN"/>
    <property type="match status" value="1"/>
</dbReference>
<comment type="caution">
    <text evidence="2">The sequence shown here is derived from an EMBL/GenBank/DDBJ whole genome shotgun (WGS) entry which is preliminary data.</text>
</comment>
<dbReference type="Gene3D" id="3.90.1200.10">
    <property type="match status" value="1"/>
</dbReference>
<organism evidence="2 3">
    <name type="scientific">Penicillium citrinum</name>
    <dbReference type="NCBI Taxonomy" id="5077"/>
    <lineage>
        <taxon>Eukaryota</taxon>
        <taxon>Fungi</taxon>
        <taxon>Dikarya</taxon>
        <taxon>Ascomycota</taxon>
        <taxon>Pezizomycotina</taxon>
        <taxon>Eurotiomycetes</taxon>
        <taxon>Eurotiomycetidae</taxon>
        <taxon>Eurotiales</taxon>
        <taxon>Aspergillaceae</taxon>
        <taxon>Penicillium</taxon>
    </lineage>
</organism>
<keyword evidence="3" id="KW-1185">Reference proteome</keyword>
<sequence length="376" mass="42569">MAMFTDSSSWSTVEAFLEKNDSQTSYWFHETQWDELCRHAADLAGQSQCVALDQVTCGLNNITRVLEFPNKTCWIARIHIRRSSSPFDSSASLKSEIATMQFIKEQSDLPVPRVFGYDTNEENPVGSAYILMEVLPGIAAMDALGGYKVHRGVIARGRRQNFYRSVAKCHVQITSLRLPKIGTIVRNSKGGYESGPFKRGKEEIMNIMKLTPSFSPEKMVEIIENFLSQMKAIASQLSSYNEGPFPLDHDDFLHSNIMVNEDNFDVTGVIDWEGAWTVPWELIGFPRFLSTLPACLGLPENYDQHGQPLDEEEQETWRERGDYVVMVKSLEHADNLLSTGLSSKRMQTIAYAYRAYTCTGKLGTYDRVIEELTRQA</sequence>
<dbReference type="EMBL" id="JAPQKT010000008">
    <property type="protein sequence ID" value="KAJ5222891.1"/>
    <property type="molecule type" value="Genomic_DNA"/>
</dbReference>
<reference evidence="2" key="1">
    <citation type="submission" date="2022-11" db="EMBL/GenBank/DDBJ databases">
        <authorList>
            <person name="Petersen C."/>
        </authorList>
    </citation>
    <scope>NUCLEOTIDE SEQUENCE</scope>
    <source>
        <strain evidence="2">IBT 23319</strain>
    </source>
</reference>
<dbReference type="GeneID" id="81387216"/>
<evidence type="ECO:0000313" key="3">
    <source>
        <dbReference type="Proteomes" id="UP001147733"/>
    </source>
</evidence>
<dbReference type="InterPro" id="IPR011009">
    <property type="entry name" value="Kinase-like_dom_sf"/>
</dbReference>
<dbReference type="InterPro" id="IPR002575">
    <property type="entry name" value="Aminoglycoside_PTrfase"/>
</dbReference>
<evidence type="ECO:0000259" key="1">
    <source>
        <dbReference type="Pfam" id="PF01636"/>
    </source>
</evidence>
<accession>A0A9W9THG7</accession>
<dbReference type="Gene3D" id="3.30.200.20">
    <property type="entry name" value="Phosphorylase Kinase, domain 1"/>
    <property type="match status" value="1"/>
</dbReference>
<dbReference type="RefSeq" id="XP_056497814.1">
    <property type="nucleotide sequence ID" value="XM_056648049.1"/>
</dbReference>
<dbReference type="SUPFAM" id="SSF56112">
    <property type="entry name" value="Protein kinase-like (PK-like)"/>
    <property type="match status" value="1"/>
</dbReference>
<dbReference type="OrthoDB" id="10003767at2759"/>
<dbReference type="Pfam" id="PF01636">
    <property type="entry name" value="APH"/>
    <property type="match status" value="1"/>
</dbReference>
<reference evidence="2" key="2">
    <citation type="journal article" date="2023" name="IMA Fungus">
        <title>Comparative genomic study of the Penicillium genus elucidates a diverse pangenome and 15 lateral gene transfer events.</title>
        <authorList>
            <person name="Petersen C."/>
            <person name="Sorensen T."/>
            <person name="Nielsen M.R."/>
            <person name="Sondergaard T.E."/>
            <person name="Sorensen J.L."/>
            <person name="Fitzpatrick D.A."/>
            <person name="Frisvad J.C."/>
            <person name="Nielsen K.L."/>
        </authorList>
    </citation>
    <scope>NUCLEOTIDE SEQUENCE</scope>
    <source>
        <strain evidence="2">IBT 23319</strain>
    </source>
</reference>
<dbReference type="InterPro" id="IPR051678">
    <property type="entry name" value="AGP_Transferase"/>
</dbReference>
<dbReference type="PANTHER" id="PTHR21310">
    <property type="entry name" value="AMINOGLYCOSIDE PHOSPHOTRANSFERASE-RELATED-RELATED"/>
    <property type="match status" value="1"/>
</dbReference>
<protein>
    <recommendedName>
        <fullName evidence="1">Aminoglycoside phosphotransferase domain-containing protein</fullName>
    </recommendedName>
</protein>
<proteinExistence type="predicted"/>
<dbReference type="AlphaFoldDB" id="A0A9W9THG7"/>
<evidence type="ECO:0000313" key="2">
    <source>
        <dbReference type="EMBL" id="KAJ5222891.1"/>
    </source>
</evidence>